<proteinExistence type="predicted"/>
<reference evidence="1" key="2">
    <citation type="journal article" date="2015" name="Data Brief">
        <title>Shoot transcriptome of the giant reed, Arundo donax.</title>
        <authorList>
            <person name="Barrero R.A."/>
            <person name="Guerrero F.D."/>
            <person name="Moolhuijzen P."/>
            <person name="Goolsby J.A."/>
            <person name="Tidwell J."/>
            <person name="Bellgard S.E."/>
            <person name="Bellgard M.I."/>
        </authorList>
    </citation>
    <scope>NUCLEOTIDE SEQUENCE</scope>
    <source>
        <tissue evidence="1">Shoot tissue taken approximately 20 cm above the soil surface</tissue>
    </source>
</reference>
<organism evidence="1">
    <name type="scientific">Arundo donax</name>
    <name type="common">Giant reed</name>
    <name type="synonym">Donax arundinaceus</name>
    <dbReference type="NCBI Taxonomy" id="35708"/>
    <lineage>
        <taxon>Eukaryota</taxon>
        <taxon>Viridiplantae</taxon>
        <taxon>Streptophyta</taxon>
        <taxon>Embryophyta</taxon>
        <taxon>Tracheophyta</taxon>
        <taxon>Spermatophyta</taxon>
        <taxon>Magnoliopsida</taxon>
        <taxon>Liliopsida</taxon>
        <taxon>Poales</taxon>
        <taxon>Poaceae</taxon>
        <taxon>PACMAD clade</taxon>
        <taxon>Arundinoideae</taxon>
        <taxon>Arundineae</taxon>
        <taxon>Arundo</taxon>
    </lineage>
</organism>
<dbReference type="EMBL" id="GBRH01173207">
    <property type="protein sequence ID" value="JAE24689.1"/>
    <property type="molecule type" value="Transcribed_RNA"/>
</dbReference>
<accession>A0A0A9GMS2</accession>
<evidence type="ECO:0000313" key="1">
    <source>
        <dbReference type="EMBL" id="JAE24689.1"/>
    </source>
</evidence>
<reference evidence="1" key="1">
    <citation type="submission" date="2014-09" db="EMBL/GenBank/DDBJ databases">
        <authorList>
            <person name="Magalhaes I.L.F."/>
            <person name="Oliveira U."/>
            <person name="Santos F.R."/>
            <person name="Vidigal T.H.D.A."/>
            <person name="Brescovit A.D."/>
            <person name="Santos A.J."/>
        </authorList>
    </citation>
    <scope>NUCLEOTIDE SEQUENCE</scope>
    <source>
        <tissue evidence="1">Shoot tissue taken approximately 20 cm above the soil surface</tissue>
    </source>
</reference>
<sequence length="38" mass="4013">MSIVSALRTSSNAAAFSDAAKHVLLMAARDLFSTKKTT</sequence>
<name>A0A0A9GMS2_ARUDO</name>
<dbReference type="AlphaFoldDB" id="A0A0A9GMS2"/>
<protein>
    <submittedName>
        <fullName evidence="1">Uncharacterized protein</fullName>
    </submittedName>
</protein>